<evidence type="ECO:0000256" key="8">
    <source>
        <dbReference type="ARBA" id="ARBA00022842"/>
    </source>
</evidence>
<comment type="catalytic activity">
    <reaction evidence="1">
        <text>(7,8-dihydropterin-6-yl)methyl diphosphate + 4-aminobenzoate = 7,8-dihydropteroate + diphosphate</text>
        <dbReference type="Rhea" id="RHEA:19949"/>
        <dbReference type="ChEBI" id="CHEBI:17836"/>
        <dbReference type="ChEBI" id="CHEBI:17839"/>
        <dbReference type="ChEBI" id="CHEBI:33019"/>
        <dbReference type="ChEBI" id="CHEBI:72950"/>
        <dbReference type="EC" id="2.5.1.15"/>
    </reaction>
</comment>
<dbReference type="InterPro" id="IPR000489">
    <property type="entry name" value="Pterin-binding_dom"/>
</dbReference>
<dbReference type="PROSITE" id="PS50972">
    <property type="entry name" value="PTERIN_BINDING"/>
    <property type="match status" value="1"/>
</dbReference>
<keyword evidence="7" id="KW-0479">Metal-binding</keyword>
<comment type="pathway">
    <text evidence="3">Cofactor biosynthesis; tetrahydrofolate biosynthesis; 7,8-dihydrofolate from 2-amino-4-hydroxy-6-hydroxymethyl-7,8-dihydropteridine diphosphate and 4-aminobenzoate: step 1/2.</text>
</comment>
<dbReference type="Proteomes" id="UP001525379">
    <property type="component" value="Unassembled WGS sequence"/>
</dbReference>
<evidence type="ECO:0000256" key="1">
    <source>
        <dbReference type="ARBA" id="ARBA00000012"/>
    </source>
</evidence>
<evidence type="ECO:0000256" key="2">
    <source>
        <dbReference type="ARBA" id="ARBA00001946"/>
    </source>
</evidence>
<keyword evidence="9" id="KW-0289">Folate biosynthesis</keyword>
<accession>A0ABT2HZ26</accession>
<comment type="similarity">
    <text evidence="4">Belongs to the DHPS family.</text>
</comment>
<dbReference type="RefSeq" id="WP_260104686.1">
    <property type="nucleotide sequence ID" value="NZ_JALXSQ010000056.1"/>
</dbReference>
<keyword evidence="6 11" id="KW-0808">Transferase</keyword>
<dbReference type="GO" id="GO:0004156">
    <property type="term" value="F:dihydropteroate synthase activity"/>
    <property type="evidence" value="ECO:0007669"/>
    <property type="project" value="UniProtKB-EC"/>
</dbReference>
<proteinExistence type="inferred from homology"/>
<evidence type="ECO:0000313" key="11">
    <source>
        <dbReference type="EMBL" id="MCT2043581.1"/>
    </source>
</evidence>
<dbReference type="Gene3D" id="3.20.20.20">
    <property type="entry name" value="Dihydropteroate synthase-like"/>
    <property type="match status" value="1"/>
</dbReference>
<evidence type="ECO:0000256" key="5">
    <source>
        <dbReference type="ARBA" id="ARBA00012458"/>
    </source>
</evidence>
<evidence type="ECO:0000256" key="3">
    <source>
        <dbReference type="ARBA" id="ARBA00004763"/>
    </source>
</evidence>
<name>A0ABT2HZ26_9MICO</name>
<dbReference type="EC" id="2.5.1.15" evidence="5"/>
<sequence>MAVLNVTPDSFSDGGRFERDNAEARTEAALEVAHRLIAEGATIIDVGGESTRPGAQRVPQPEECARVLPVVAALADEGIEVSVDTMYAETARAVLDAGARYVNDVSGGMADAEMLPLMAETGAPYILSHWRGHSILMNNLAEYRDAGREILDELLHMRDQAVQRGLSHEQIILDPGLGFAKDAEHNWAVLGMLEAYQSTGHPLLIGVSRKRFTGALLPEGAPVLDRDLPTAIISAFCAERGVWGVRVHNALASKVAFDVARGFHDGSVLGPVASSGGAA</sequence>
<feature type="domain" description="Pterin-binding" evidence="10">
    <location>
        <begin position="1"/>
        <end position="258"/>
    </location>
</feature>
<dbReference type="PANTHER" id="PTHR20941:SF1">
    <property type="entry name" value="FOLIC ACID SYNTHESIS PROTEIN FOL1"/>
    <property type="match status" value="1"/>
</dbReference>
<comment type="cofactor">
    <cofactor evidence="2">
        <name>Mg(2+)</name>
        <dbReference type="ChEBI" id="CHEBI:18420"/>
    </cofactor>
</comment>
<evidence type="ECO:0000256" key="6">
    <source>
        <dbReference type="ARBA" id="ARBA00022679"/>
    </source>
</evidence>
<dbReference type="SUPFAM" id="SSF51717">
    <property type="entry name" value="Dihydropteroate synthetase-like"/>
    <property type="match status" value="1"/>
</dbReference>
<dbReference type="InterPro" id="IPR006390">
    <property type="entry name" value="DHP_synth_dom"/>
</dbReference>
<protein>
    <recommendedName>
        <fullName evidence="5">dihydropteroate synthase</fullName>
        <ecNumber evidence="5">2.5.1.15</ecNumber>
    </recommendedName>
</protein>
<dbReference type="EMBL" id="JALXSQ010000056">
    <property type="protein sequence ID" value="MCT2043581.1"/>
    <property type="molecule type" value="Genomic_DNA"/>
</dbReference>
<keyword evidence="8" id="KW-0460">Magnesium</keyword>
<evidence type="ECO:0000313" key="12">
    <source>
        <dbReference type="Proteomes" id="UP001525379"/>
    </source>
</evidence>
<gene>
    <name evidence="11" type="primary">folP</name>
    <name evidence="11" type="ORF">M3D15_09630</name>
</gene>
<reference evidence="11 12" key="1">
    <citation type="submission" date="2022-04" db="EMBL/GenBank/DDBJ databases">
        <title>Human microbiome associated bacterial genomes.</title>
        <authorList>
            <person name="Sandstrom S."/>
            <person name="Salamzade R."/>
            <person name="Kalan L.R."/>
        </authorList>
    </citation>
    <scope>NUCLEOTIDE SEQUENCE [LARGE SCALE GENOMIC DNA]</scope>
    <source>
        <strain evidence="12">p3-SID1799</strain>
    </source>
</reference>
<dbReference type="CDD" id="cd00739">
    <property type="entry name" value="DHPS"/>
    <property type="match status" value="1"/>
</dbReference>
<dbReference type="InterPro" id="IPR011005">
    <property type="entry name" value="Dihydropteroate_synth-like_sf"/>
</dbReference>
<keyword evidence="12" id="KW-1185">Reference proteome</keyword>
<dbReference type="NCBIfam" id="TIGR01496">
    <property type="entry name" value="DHPS"/>
    <property type="match status" value="1"/>
</dbReference>
<dbReference type="PANTHER" id="PTHR20941">
    <property type="entry name" value="FOLATE SYNTHESIS PROTEINS"/>
    <property type="match status" value="1"/>
</dbReference>
<dbReference type="Pfam" id="PF00809">
    <property type="entry name" value="Pterin_bind"/>
    <property type="match status" value="1"/>
</dbReference>
<dbReference type="PROSITE" id="PS00793">
    <property type="entry name" value="DHPS_2"/>
    <property type="match status" value="1"/>
</dbReference>
<evidence type="ECO:0000256" key="4">
    <source>
        <dbReference type="ARBA" id="ARBA00009503"/>
    </source>
</evidence>
<organism evidence="11 12">
    <name type="scientific">Pseudoclavibacter albus</name>
    <dbReference type="NCBI Taxonomy" id="272241"/>
    <lineage>
        <taxon>Bacteria</taxon>
        <taxon>Bacillati</taxon>
        <taxon>Actinomycetota</taxon>
        <taxon>Actinomycetes</taxon>
        <taxon>Micrococcales</taxon>
        <taxon>Microbacteriaceae</taxon>
        <taxon>Pseudoclavibacter</taxon>
    </lineage>
</organism>
<evidence type="ECO:0000256" key="9">
    <source>
        <dbReference type="ARBA" id="ARBA00022909"/>
    </source>
</evidence>
<evidence type="ECO:0000259" key="10">
    <source>
        <dbReference type="PROSITE" id="PS50972"/>
    </source>
</evidence>
<comment type="caution">
    <text evidence="11">The sequence shown here is derived from an EMBL/GenBank/DDBJ whole genome shotgun (WGS) entry which is preliminary data.</text>
</comment>
<evidence type="ECO:0000256" key="7">
    <source>
        <dbReference type="ARBA" id="ARBA00022723"/>
    </source>
</evidence>
<dbReference type="InterPro" id="IPR045031">
    <property type="entry name" value="DHP_synth-like"/>
</dbReference>